<evidence type="ECO:0000256" key="1">
    <source>
        <dbReference type="SAM" id="Phobius"/>
    </source>
</evidence>
<keyword evidence="3" id="KW-1185">Reference proteome</keyword>
<protein>
    <submittedName>
        <fullName evidence="2">Membrane protein A34</fullName>
    </submittedName>
</protein>
<organism evidence="2 3">
    <name type="scientific">Aotine betaherpesvirus 1</name>
    <dbReference type="NCBI Taxonomy" id="50290"/>
    <lineage>
        <taxon>Viruses</taxon>
        <taxon>Duplodnaviria</taxon>
        <taxon>Heunggongvirae</taxon>
        <taxon>Peploviricota</taxon>
        <taxon>Herviviricetes</taxon>
        <taxon>Herpesvirales</taxon>
        <taxon>Orthoherpesviridae</taxon>
        <taxon>Betaherpesvirinae</taxon>
        <taxon>Cytomegalovirus</taxon>
        <taxon>Cytomegalovirus aotinebeta1</taxon>
    </lineage>
</organism>
<accession>G8XUL2</accession>
<gene>
    <name evidence="2" type="primary">A34</name>
</gene>
<dbReference type="Proteomes" id="UP000113968">
    <property type="component" value="Segment"/>
</dbReference>
<keyword evidence="1" id="KW-0472">Membrane</keyword>
<keyword evidence="1" id="KW-1133">Transmembrane helix</keyword>
<name>G8XUL2_9BETA</name>
<dbReference type="EMBL" id="FJ483970">
    <property type="protein sequence ID" value="AEV80854.1"/>
    <property type="molecule type" value="Genomic_DNA"/>
</dbReference>
<sequence>MLISVIMDLTIYMMVCTCYFCFYYPTLQDMAWRGAVEEKTEDLADDGEYVKNHSECFMRNGMIYARWTLSDEAAIDTGVNAYWEIPTHRGPLEVKTRRFGTDIQYLVENASVPIQCDVILLHLHRCVSACKRSVFSCVPKLRYTGWLFSRPEYTWADSWRAFYENRLWLCAWLEAIIAVRYLGWLIPLLWILKELRLGNNPPFHIEWWRRYC</sequence>
<evidence type="ECO:0000313" key="2">
    <source>
        <dbReference type="EMBL" id="AEV80854.1"/>
    </source>
</evidence>
<reference evidence="2" key="1">
    <citation type="submission" date="2011-12" db="EMBL/GenBank/DDBJ databases">
        <title>Comparative genomics of primate cytomegaloviruses.</title>
        <authorList>
            <person name="Davison A.J."/>
            <person name="Holton M."/>
            <person name="Dolan A."/>
            <person name="Dargan D.J."/>
            <person name="Gatherer D."/>
            <person name="Hayward G.S."/>
        </authorList>
    </citation>
    <scope>NUCLEOTIDE SEQUENCE [LARGE SCALE GENOMIC DNA]</scope>
    <source>
        <strain evidence="2">S34E</strain>
    </source>
</reference>
<dbReference type="RefSeq" id="YP_004940163.1">
    <property type="nucleotide sequence ID" value="NC_016447.1"/>
</dbReference>
<feature type="transmembrane region" description="Helical" evidence="1">
    <location>
        <begin position="167"/>
        <end position="192"/>
    </location>
</feature>
<dbReference type="GeneID" id="11464220"/>
<proteinExistence type="predicted"/>
<dbReference type="KEGG" id="vg:11464220"/>
<evidence type="ECO:0000313" key="3">
    <source>
        <dbReference type="Proteomes" id="UP000113968"/>
    </source>
</evidence>
<feature type="transmembrane region" description="Helical" evidence="1">
    <location>
        <begin position="6"/>
        <end position="24"/>
    </location>
</feature>
<keyword evidence="1" id="KW-0812">Transmembrane</keyword>